<dbReference type="STRING" id="1798683.A3C90_01300"/>
<evidence type="ECO:0000313" key="1">
    <source>
        <dbReference type="EMBL" id="OGH73862.1"/>
    </source>
</evidence>
<gene>
    <name evidence="1" type="ORF">A3C90_01300</name>
</gene>
<organism evidence="1 2">
    <name type="scientific">Candidatus Magasanikbacteria bacterium RIFCSPHIGHO2_02_FULL_51_14</name>
    <dbReference type="NCBI Taxonomy" id="1798683"/>
    <lineage>
        <taxon>Bacteria</taxon>
        <taxon>Candidatus Magasanikiibacteriota</taxon>
    </lineage>
</organism>
<dbReference type="Gene3D" id="2.40.30.10">
    <property type="entry name" value="Translation factors"/>
    <property type="match status" value="1"/>
</dbReference>
<name>A0A1F6MQG1_9BACT</name>
<evidence type="ECO:0000313" key="2">
    <source>
        <dbReference type="Proteomes" id="UP000177457"/>
    </source>
</evidence>
<sequence>MRKPKELGRVIHYFDKIGVAVVALVGTIKVGDTVKFSRGDSDFEETIGSMQIEHEDVKKGKKGQEVAMKVSQAVKRGTRVLKA</sequence>
<dbReference type="SUPFAM" id="SSF50447">
    <property type="entry name" value="Translation proteins"/>
    <property type="match status" value="1"/>
</dbReference>
<evidence type="ECO:0008006" key="3">
    <source>
        <dbReference type="Google" id="ProtNLM"/>
    </source>
</evidence>
<accession>A0A1F6MQG1</accession>
<dbReference type="AlphaFoldDB" id="A0A1F6MQG1"/>
<dbReference type="EMBL" id="MFQE01000011">
    <property type="protein sequence ID" value="OGH73862.1"/>
    <property type="molecule type" value="Genomic_DNA"/>
</dbReference>
<comment type="caution">
    <text evidence="1">The sequence shown here is derived from an EMBL/GenBank/DDBJ whole genome shotgun (WGS) entry which is preliminary data.</text>
</comment>
<reference evidence="1 2" key="1">
    <citation type="journal article" date="2016" name="Nat. Commun.">
        <title>Thousands of microbial genomes shed light on interconnected biogeochemical processes in an aquifer system.</title>
        <authorList>
            <person name="Anantharaman K."/>
            <person name="Brown C.T."/>
            <person name="Hug L.A."/>
            <person name="Sharon I."/>
            <person name="Castelle C.J."/>
            <person name="Probst A.J."/>
            <person name="Thomas B.C."/>
            <person name="Singh A."/>
            <person name="Wilkins M.J."/>
            <person name="Karaoz U."/>
            <person name="Brodie E.L."/>
            <person name="Williams K.H."/>
            <person name="Hubbard S.S."/>
            <person name="Banfield J.F."/>
        </authorList>
    </citation>
    <scope>NUCLEOTIDE SEQUENCE [LARGE SCALE GENOMIC DNA]</scope>
</reference>
<dbReference type="InterPro" id="IPR009000">
    <property type="entry name" value="Transl_B-barrel_sf"/>
</dbReference>
<proteinExistence type="predicted"/>
<protein>
    <recommendedName>
        <fullName evidence="3">Translation elongation factor-like protein</fullName>
    </recommendedName>
</protein>
<dbReference type="Proteomes" id="UP000177457">
    <property type="component" value="Unassembled WGS sequence"/>
</dbReference>